<proteinExistence type="predicted"/>
<name>A0A5J4KV77_9ZZZZ</name>
<dbReference type="AlphaFoldDB" id="A0A5J4KV77"/>
<protein>
    <submittedName>
        <fullName evidence="1">Uncharacterized protein</fullName>
    </submittedName>
</protein>
<sequence>MRTKGRLALTVDYDVLKALEQLPRKLSISEVITWIVRAALQDIKAGRELSAKELQEWIDSTPEGKDFRRRLQEQWGPTFGKIDNAVEMVKKAVKPKRK</sequence>
<comment type="caution">
    <text evidence="1">The sequence shown here is derived from an EMBL/GenBank/DDBJ whole genome shotgun (WGS) entry which is preliminary data.</text>
</comment>
<reference evidence="1" key="1">
    <citation type="submission" date="2019-10" db="EMBL/GenBank/DDBJ databases">
        <title>Metagenomic sequencing of thiosulfate-disproportionating enrichment culture.</title>
        <authorList>
            <person name="Umezawa K."/>
            <person name="Kojima H."/>
            <person name="Fukui M."/>
        </authorList>
    </citation>
    <scope>NUCLEOTIDE SEQUENCE</scope>
    <source>
        <strain evidence="1">45J</strain>
    </source>
</reference>
<accession>A0A5J4KV77</accession>
<gene>
    <name evidence="1" type="ORF">A45J_1242</name>
</gene>
<organism evidence="1">
    <name type="scientific">hot springs metagenome</name>
    <dbReference type="NCBI Taxonomy" id="433727"/>
    <lineage>
        <taxon>unclassified sequences</taxon>
        <taxon>metagenomes</taxon>
        <taxon>ecological metagenomes</taxon>
    </lineage>
</organism>
<evidence type="ECO:0000313" key="1">
    <source>
        <dbReference type="EMBL" id="GER93498.1"/>
    </source>
</evidence>
<dbReference type="EMBL" id="BLAB01000001">
    <property type="protein sequence ID" value="GER93498.1"/>
    <property type="molecule type" value="Genomic_DNA"/>
</dbReference>